<dbReference type="InterPro" id="IPR029060">
    <property type="entry name" value="PIN-like_dom_sf"/>
</dbReference>
<reference evidence="1 2" key="1">
    <citation type="journal article" date="2016" name="Sci. Rep.">
        <title>Metabolic traits of an uncultured archaeal lineage -MSBL1- from brine pools of the Red Sea.</title>
        <authorList>
            <person name="Mwirichia R."/>
            <person name="Alam I."/>
            <person name="Rashid M."/>
            <person name="Vinu M."/>
            <person name="Ba-Alawi W."/>
            <person name="Anthony Kamau A."/>
            <person name="Kamanda Ngugi D."/>
            <person name="Goker M."/>
            <person name="Klenk H.P."/>
            <person name="Bajic V."/>
            <person name="Stingl U."/>
        </authorList>
    </citation>
    <scope>NUCLEOTIDE SEQUENCE [LARGE SCALE GENOMIC DNA]</scope>
    <source>
        <strain evidence="1">SCGC-AAA259I09</strain>
    </source>
</reference>
<protein>
    <recommendedName>
        <fullName evidence="3">PIN domain-containing protein</fullName>
    </recommendedName>
</protein>
<dbReference type="SUPFAM" id="SSF88723">
    <property type="entry name" value="PIN domain-like"/>
    <property type="match status" value="1"/>
</dbReference>
<proteinExistence type="predicted"/>
<accession>A0A133UK25</accession>
<dbReference type="EMBL" id="LHXR01000181">
    <property type="protein sequence ID" value="KXA94524.1"/>
    <property type="molecule type" value="Genomic_DNA"/>
</dbReference>
<sequence>MKFLCDTDLLSVFAKVESLDLIRKAFPKGDFVISESVYDELSVSTEEGFDFPKRIFVNVEIVGLNQSEESLYRKRREKSKYLTISKADLKTLIMASERNLPILSNDGKLLELADQENVPALDIYDVFKILFRKGKLPEKEIRDILSNMEKKDNAFFKDKGIIFE</sequence>
<evidence type="ECO:0008006" key="3">
    <source>
        <dbReference type="Google" id="ProtNLM"/>
    </source>
</evidence>
<evidence type="ECO:0000313" key="2">
    <source>
        <dbReference type="Proteomes" id="UP000070463"/>
    </source>
</evidence>
<dbReference type="AlphaFoldDB" id="A0A133UK25"/>
<gene>
    <name evidence="1" type="ORF">AKJ37_07540</name>
</gene>
<keyword evidence="2" id="KW-1185">Reference proteome</keyword>
<organism evidence="1 2">
    <name type="scientific">candidate division MSBL1 archaeon SCGC-AAA259I09</name>
    <dbReference type="NCBI Taxonomy" id="1698267"/>
    <lineage>
        <taxon>Archaea</taxon>
        <taxon>Methanobacteriati</taxon>
        <taxon>Methanobacteriota</taxon>
        <taxon>candidate division MSBL1</taxon>
    </lineage>
</organism>
<dbReference type="Pfam" id="PF11848">
    <property type="entry name" value="DUF3368"/>
    <property type="match status" value="1"/>
</dbReference>
<name>A0A133UK25_9EURY</name>
<dbReference type="InterPro" id="IPR021799">
    <property type="entry name" value="PIN-like_prokaryotic"/>
</dbReference>
<comment type="caution">
    <text evidence="1">The sequence shown here is derived from an EMBL/GenBank/DDBJ whole genome shotgun (WGS) entry which is preliminary data.</text>
</comment>
<dbReference type="Gene3D" id="3.40.50.1010">
    <property type="entry name" value="5'-nuclease"/>
    <property type="match status" value="1"/>
</dbReference>
<dbReference type="Proteomes" id="UP000070463">
    <property type="component" value="Unassembled WGS sequence"/>
</dbReference>
<evidence type="ECO:0000313" key="1">
    <source>
        <dbReference type="EMBL" id="KXA94524.1"/>
    </source>
</evidence>